<dbReference type="EMBL" id="FORP01000016">
    <property type="protein sequence ID" value="SFK23957.1"/>
    <property type="molecule type" value="Genomic_DNA"/>
</dbReference>
<feature type="domain" description="DUF4873" evidence="1">
    <location>
        <begin position="5"/>
        <end position="95"/>
    </location>
</feature>
<evidence type="ECO:0000259" key="1">
    <source>
        <dbReference type="Pfam" id="PF16170"/>
    </source>
</evidence>
<dbReference type="RefSeq" id="WP_091511841.1">
    <property type="nucleotide sequence ID" value="NZ_FORP01000016.1"/>
</dbReference>
<name>A0A1I3XWD6_9PSEU</name>
<dbReference type="Pfam" id="PF16170">
    <property type="entry name" value="DUF4873"/>
    <property type="match status" value="1"/>
</dbReference>
<accession>A0A1I3XWD6</accession>
<evidence type="ECO:0000313" key="3">
    <source>
        <dbReference type="Proteomes" id="UP000199025"/>
    </source>
</evidence>
<reference evidence="2 3" key="1">
    <citation type="submission" date="2016-10" db="EMBL/GenBank/DDBJ databases">
        <authorList>
            <person name="de Groot N.N."/>
        </authorList>
    </citation>
    <scope>NUCLEOTIDE SEQUENCE [LARGE SCALE GENOMIC DNA]</scope>
    <source>
        <strain evidence="2 3">DSM 44468</strain>
    </source>
</reference>
<dbReference type="InterPro" id="IPR032371">
    <property type="entry name" value="DUF4873"/>
</dbReference>
<gene>
    <name evidence="2" type="ORF">SAMN05421835_11679</name>
</gene>
<dbReference type="Proteomes" id="UP000199025">
    <property type="component" value="Unassembled WGS sequence"/>
</dbReference>
<evidence type="ECO:0000313" key="2">
    <source>
        <dbReference type="EMBL" id="SFK23957.1"/>
    </source>
</evidence>
<dbReference type="AlphaFoldDB" id="A0A1I3XWD6"/>
<proteinExistence type="predicted"/>
<keyword evidence="3" id="KW-1185">Reference proteome</keyword>
<organism evidence="2 3">
    <name type="scientific">Amycolatopsis sacchari</name>
    <dbReference type="NCBI Taxonomy" id="115433"/>
    <lineage>
        <taxon>Bacteria</taxon>
        <taxon>Bacillati</taxon>
        <taxon>Actinomycetota</taxon>
        <taxon>Actinomycetes</taxon>
        <taxon>Pseudonocardiales</taxon>
        <taxon>Pseudonocardiaceae</taxon>
        <taxon>Amycolatopsis</taxon>
    </lineage>
</organism>
<dbReference type="STRING" id="115433.SAMN05421835_11679"/>
<protein>
    <recommendedName>
        <fullName evidence="1">DUF4873 domain-containing protein</fullName>
    </recommendedName>
</protein>
<dbReference type="OrthoDB" id="3683556at2"/>
<sequence>MSADEDGYTGTATLVVDGTEFAVEVELRGHFQPIDGYYHWYGRVAANETLHELLGGRKKVAEIRTPEGTAHGELSDPDPWGRYRVLGTSTPPFSVPKSLAEI</sequence>